<keyword evidence="6 9" id="KW-1133">Transmembrane helix</keyword>
<name>A0AA48GJT5_9BACT</name>
<dbReference type="GO" id="GO:0008235">
    <property type="term" value="F:metalloexopeptidase activity"/>
    <property type="evidence" value="ECO:0007669"/>
    <property type="project" value="InterPro"/>
</dbReference>
<dbReference type="Proteomes" id="UP001238179">
    <property type="component" value="Chromosome"/>
</dbReference>
<accession>A0AA48GJT5</accession>
<evidence type="ECO:0000256" key="6">
    <source>
        <dbReference type="ARBA" id="ARBA00022989"/>
    </source>
</evidence>
<dbReference type="EMBL" id="AP027080">
    <property type="protein sequence ID" value="BDU74321.1"/>
    <property type="molecule type" value="Genomic_DNA"/>
</dbReference>
<evidence type="ECO:0000313" key="12">
    <source>
        <dbReference type="Proteomes" id="UP001238179"/>
    </source>
</evidence>
<reference evidence="12" key="1">
    <citation type="journal article" date="2023" name="Int. J. Syst. Evol. Microbiol.">
        <title>Mesoterricola silvestris gen. nov., sp. nov., Mesoterricola sediminis sp. nov., Geothrix oryzae sp. nov., Geothrix edaphica sp. nov., Geothrix rubra sp. nov., and Geothrix limicola sp. nov., six novel members of Acidobacteriota isolated from soils.</title>
        <authorList>
            <person name="Itoh H."/>
            <person name="Sugisawa Y."/>
            <person name="Mise K."/>
            <person name="Xu Z."/>
            <person name="Kuniyasu M."/>
            <person name="Ushijima N."/>
            <person name="Kawano K."/>
            <person name="Kobayashi E."/>
            <person name="Shiratori Y."/>
            <person name="Masuda Y."/>
            <person name="Senoo K."/>
        </authorList>
    </citation>
    <scope>NUCLEOTIDE SEQUENCE [LARGE SCALE GENOMIC DNA]</scope>
    <source>
        <strain evidence="12">W79</strain>
    </source>
</reference>
<evidence type="ECO:0000256" key="2">
    <source>
        <dbReference type="ARBA" id="ARBA00004128"/>
    </source>
</evidence>
<dbReference type="InterPro" id="IPR045175">
    <property type="entry name" value="M28_fam"/>
</dbReference>
<evidence type="ECO:0000256" key="1">
    <source>
        <dbReference type="ARBA" id="ARBA00003273"/>
    </source>
</evidence>
<dbReference type="AlphaFoldDB" id="A0AA48GJT5"/>
<protein>
    <recommendedName>
        <fullName evidence="4">Vacuolar membrane protease</fullName>
    </recommendedName>
    <alternativeName>
        <fullName evidence="8">FXNA-related family protease 1</fullName>
    </alternativeName>
</protein>
<evidence type="ECO:0000256" key="7">
    <source>
        <dbReference type="ARBA" id="ARBA00023180"/>
    </source>
</evidence>
<evidence type="ECO:0000256" key="4">
    <source>
        <dbReference type="ARBA" id="ARBA00017435"/>
    </source>
</evidence>
<feature type="transmembrane region" description="Helical" evidence="9">
    <location>
        <begin position="449"/>
        <end position="467"/>
    </location>
</feature>
<keyword evidence="12" id="KW-1185">Reference proteome</keyword>
<comment type="function">
    <text evidence="1">May be involved in vacuolar sorting and osmoregulation.</text>
</comment>
<dbReference type="KEGG" id="msil:METEAL_34950"/>
<dbReference type="PANTHER" id="PTHR12147">
    <property type="entry name" value="METALLOPEPTIDASE M28 FAMILY MEMBER"/>
    <property type="match status" value="1"/>
</dbReference>
<evidence type="ECO:0000259" key="10">
    <source>
        <dbReference type="Pfam" id="PF04389"/>
    </source>
</evidence>
<feature type="domain" description="Peptidase M28" evidence="10">
    <location>
        <begin position="97"/>
        <end position="284"/>
    </location>
</feature>
<dbReference type="Gene3D" id="3.40.630.10">
    <property type="entry name" value="Zn peptidases"/>
    <property type="match status" value="1"/>
</dbReference>
<dbReference type="SUPFAM" id="SSF53187">
    <property type="entry name" value="Zn-dependent exopeptidases"/>
    <property type="match status" value="1"/>
</dbReference>
<dbReference type="GO" id="GO:0005774">
    <property type="term" value="C:vacuolar membrane"/>
    <property type="evidence" value="ECO:0007669"/>
    <property type="project" value="UniProtKB-SubCell"/>
</dbReference>
<dbReference type="Pfam" id="PF04389">
    <property type="entry name" value="Peptidase_M28"/>
    <property type="match status" value="1"/>
</dbReference>
<evidence type="ECO:0000256" key="3">
    <source>
        <dbReference type="ARBA" id="ARBA00010918"/>
    </source>
</evidence>
<keyword evidence="5" id="KW-0926">Vacuole</keyword>
<dbReference type="InterPro" id="IPR007484">
    <property type="entry name" value="Peptidase_M28"/>
</dbReference>
<feature type="transmembrane region" description="Helical" evidence="9">
    <location>
        <begin position="400"/>
        <end position="418"/>
    </location>
</feature>
<evidence type="ECO:0000256" key="8">
    <source>
        <dbReference type="ARBA" id="ARBA00031512"/>
    </source>
</evidence>
<dbReference type="RefSeq" id="WP_316412997.1">
    <property type="nucleotide sequence ID" value="NZ_AP027080.1"/>
</dbReference>
<dbReference type="GO" id="GO:0006508">
    <property type="term" value="P:proteolysis"/>
    <property type="evidence" value="ECO:0007669"/>
    <property type="project" value="InterPro"/>
</dbReference>
<evidence type="ECO:0000313" key="11">
    <source>
        <dbReference type="EMBL" id="BDU74321.1"/>
    </source>
</evidence>
<feature type="transmembrane region" description="Helical" evidence="9">
    <location>
        <begin position="474"/>
        <end position="492"/>
    </location>
</feature>
<organism evidence="11 12">
    <name type="scientific">Mesoterricola silvestris</name>
    <dbReference type="NCBI Taxonomy" id="2927979"/>
    <lineage>
        <taxon>Bacteria</taxon>
        <taxon>Pseudomonadati</taxon>
        <taxon>Acidobacteriota</taxon>
        <taxon>Holophagae</taxon>
        <taxon>Holophagales</taxon>
        <taxon>Holophagaceae</taxon>
        <taxon>Mesoterricola</taxon>
    </lineage>
</organism>
<evidence type="ECO:0000256" key="9">
    <source>
        <dbReference type="SAM" id="Phobius"/>
    </source>
</evidence>
<keyword evidence="9" id="KW-0472">Membrane</keyword>
<feature type="transmembrane region" description="Helical" evidence="9">
    <location>
        <begin position="425"/>
        <end position="443"/>
    </location>
</feature>
<sequence>MKRHLPALGALAAGLLLGLGALILPSPAPAGPGFSALRARAHLDALARAPHTVGDQASLEPVRNYLRAGLRAAGLNPGTLRHPEVTDRAGLRYPLENITASLPGRSGSSVLLVSHYDAVPGSLGAGDDGLGMAAMLEMAGLLARSPQPLENGVRFLFTDAEESGLLGARAEMERNADLYRDVNLVINLEARGVRGPAVMFETGRRNLATIRLFRKARWPFGYSFAPEVYRRMPNGTDFTVFQRAGLPGMNFAVLDDLSFYHTPRDHPGNVSLASLQHYGEQVLPMVRAYAADPALAGKGAFASGEDMVFFTCFPGILVSWSTRWDRALSLFLVLAFHGVMVWNLGRGRAKVAAIAGWFLAWTGLAAAALGAGAAASFLASRATGIPWRFTYMPNVPLERPMTWGLLLVVALAAYALALRSRARSALLGAMGLNLLVMAAMARVLPGGTFLFSVPLLAGFGSLVLADLTGRPRLALAGAGVAVALFVPVLHLVSLALTAGALAALLALAAVPMSLAAALAVEGPLRTR</sequence>
<feature type="transmembrane region" description="Helical" evidence="9">
    <location>
        <begin position="327"/>
        <end position="345"/>
    </location>
</feature>
<proteinExistence type="inferred from homology"/>
<keyword evidence="9" id="KW-0812">Transmembrane</keyword>
<keyword evidence="7" id="KW-0325">Glycoprotein</keyword>
<dbReference type="PANTHER" id="PTHR12147:SF58">
    <property type="entry name" value="VACUOLAR MEMBRANE PROTEASE"/>
    <property type="match status" value="1"/>
</dbReference>
<feature type="transmembrane region" description="Helical" evidence="9">
    <location>
        <begin position="357"/>
        <end position="380"/>
    </location>
</feature>
<gene>
    <name evidence="11" type="ORF">METEAL_34950</name>
</gene>
<feature type="transmembrane region" description="Helical" evidence="9">
    <location>
        <begin position="498"/>
        <end position="520"/>
    </location>
</feature>
<comment type="similarity">
    <text evidence="3">Belongs to the peptidase M28 family.</text>
</comment>
<comment type="subcellular location">
    <subcellularLocation>
        <location evidence="2">Vacuole membrane</location>
        <topology evidence="2">Multi-pass membrane protein</topology>
    </subcellularLocation>
</comment>
<evidence type="ECO:0000256" key="5">
    <source>
        <dbReference type="ARBA" id="ARBA00022554"/>
    </source>
</evidence>